<accession>A0A438IVU9</accession>
<feature type="region of interest" description="Disordered" evidence="1">
    <location>
        <begin position="152"/>
        <end position="174"/>
    </location>
</feature>
<evidence type="ECO:0000313" key="4">
    <source>
        <dbReference type="Proteomes" id="UP000288805"/>
    </source>
</evidence>
<evidence type="ECO:0000259" key="2">
    <source>
        <dbReference type="Pfam" id="PF14244"/>
    </source>
</evidence>
<gene>
    <name evidence="3" type="ORF">CK203_026501</name>
</gene>
<dbReference type="Proteomes" id="UP000288805">
    <property type="component" value="Unassembled WGS sequence"/>
</dbReference>
<sequence>MAPSGDESFLKGRSLQSLFHSPFRSPRAMILALNSKNKLGFVNGSIKAPLEETDPEGYATWSWCNEVHSWIVNTLNPEIVNSVIYYSTTHEVWEDLHEQILLMNPLSFVRQAYSSVSQEEKQRLLTSMNATAESTSSAAMAIHSNDKSSVTWKDGIDRSNTGRMEPIDRPSDKGRPTVALLEAQLKQLLSFLNNQDEDSSSKANVDLATRRTIGLGKQCDGLYYLVALATEKSLTNRSSPTNLQSRHLFDQSLA</sequence>
<name>A0A438IVU9_VITVI</name>
<feature type="region of interest" description="Disordered" evidence="1">
    <location>
        <begin position="235"/>
        <end position="254"/>
    </location>
</feature>
<feature type="compositionally biased region" description="Basic and acidic residues" evidence="1">
    <location>
        <begin position="165"/>
        <end position="174"/>
    </location>
</feature>
<dbReference type="PANTHER" id="PTHR37610:SF100">
    <property type="entry name" value="COPIA-LIKE POLYPROTEIN_RETROTRANSPOSON"/>
    <property type="match status" value="1"/>
</dbReference>
<dbReference type="PANTHER" id="PTHR37610">
    <property type="entry name" value="CCHC-TYPE DOMAIN-CONTAINING PROTEIN"/>
    <property type="match status" value="1"/>
</dbReference>
<proteinExistence type="predicted"/>
<evidence type="ECO:0000313" key="3">
    <source>
        <dbReference type="EMBL" id="RVX00872.1"/>
    </source>
</evidence>
<dbReference type="InterPro" id="IPR029472">
    <property type="entry name" value="Copia-like_N"/>
</dbReference>
<reference evidence="3 4" key="1">
    <citation type="journal article" date="2018" name="PLoS Genet.">
        <title>Population sequencing reveals clonal diversity and ancestral inbreeding in the grapevine cultivar Chardonnay.</title>
        <authorList>
            <person name="Roach M.J."/>
            <person name="Johnson D.L."/>
            <person name="Bohlmann J."/>
            <person name="van Vuuren H.J."/>
            <person name="Jones S.J."/>
            <person name="Pretorius I.S."/>
            <person name="Schmidt S.A."/>
            <person name="Borneman A.R."/>
        </authorList>
    </citation>
    <scope>NUCLEOTIDE SEQUENCE [LARGE SCALE GENOMIC DNA]</scope>
    <source>
        <strain evidence="4">cv. Chardonnay</strain>
        <tissue evidence="3">Leaf</tissue>
    </source>
</reference>
<dbReference type="AlphaFoldDB" id="A0A438IVU9"/>
<comment type="caution">
    <text evidence="3">The sequence shown here is derived from an EMBL/GenBank/DDBJ whole genome shotgun (WGS) entry which is preliminary data.</text>
</comment>
<evidence type="ECO:0000256" key="1">
    <source>
        <dbReference type="SAM" id="MobiDB-lite"/>
    </source>
</evidence>
<dbReference type="Pfam" id="PF14244">
    <property type="entry name" value="Retrotran_gag_3"/>
    <property type="match status" value="1"/>
</dbReference>
<feature type="domain" description="Retrotransposon Copia-like N-terminal" evidence="2">
    <location>
        <begin position="27"/>
        <end position="49"/>
    </location>
</feature>
<feature type="compositionally biased region" description="Polar residues" evidence="1">
    <location>
        <begin position="235"/>
        <end position="245"/>
    </location>
</feature>
<organism evidence="3 4">
    <name type="scientific">Vitis vinifera</name>
    <name type="common">Grape</name>
    <dbReference type="NCBI Taxonomy" id="29760"/>
    <lineage>
        <taxon>Eukaryota</taxon>
        <taxon>Viridiplantae</taxon>
        <taxon>Streptophyta</taxon>
        <taxon>Embryophyta</taxon>
        <taxon>Tracheophyta</taxon>
        <taxon>Spermatophyta</taxon>
        <taxon>Magnoliopsida</taxon>
        <taxon>eudicotyledons</taxon>
        <taxon>Gunneridae</taxon>
        <taxon>Pentapetalae</taxon>
        <taxon>rosids</taxon>
        <taxon>Vitales</taxon>
        <taxon>Vitaceae</taxon>
        <taxon>Viteae</taxon>
        <taxon>Vitis</taxon>
    </lineage>
</organism>
<protein>
    <recommendedName>
        <fullName evidence="2">Retrotransposon Copia-like N-terminal domain-containing protein</fullName>
    </recommendedName>
</protein>
<dbReference type="EMBL" id="QGNW01000079">
    <property type="protein sequence ID" value="RVX00872.1"/>
    <property type="molecule type" value="Genomic_DNA"/>
</dbReference>